<evidence type="ECO:0000313" key="3">
    <source>
        <dbReference type="Proteomes" id="UP000198964"/>
    </source>
</evidence>
<dbReference type="AlphaFoldDB" id="A0A1I2HH73"/>
<sequence>MRQSVFFAILIVCGLFGTAFGQDNGQREREERFRDKLFTGGSVGVSLGSYTNVNFSPIIGARLTDQFYAGAGIEYQYTRYKYARETYTSSQYGGRLFTQYNVVPQLYLHTEFSLVNLEYYTLNQKDRSFVPFLYVGGGYRQLLTNRSFFTFQVLFDVIQDKNSPYNSWEPIYSVGFGVDI</sequence>
<feature type="signal peptide" evidence="1">
    <location>
        <begin position="1"/>
        <end position="21"/>
    </location>
</feature>
<protein>
    <recommendedName>
        <fullName evidence="4">Outer membrane protein beta-barrel domain-containing protein</fullName>
    </recommendedName>
</protein>
<reference evidence="2 3" key="1">
    <citation type="submission" date="2016-10" db="EMBL/GenBank/DDBJ databases">
        <authorList>
            <person name="de Groot N.N."/>
        </authorList>
    </citation>
    <scope>NUCLEOTIDE SEQUENCE [LARGE SCALE GENOMIC DNA]</scope>
    <source>
        <strain evidence="2 3">CGMCC 1.9156</strain>
    </source>
</reference>
<evidence type="ECO:0008006" key="4">
    <source>
        <dbReference type="Google" id="ProtNLM"/>
    </source>
</evidence>
<dbReference type="STRING" id="655355.SAMN05216283_10444"/>
<dbReference type="SUPFAM" id="SSF56935">
    <property type="entry name" value="Porins"/>
    <property type="match status" value="1"/>
</dbReference>
<proteinExistence type="predicted"/>
<organism evidence="2 3">
    <name type="scientific">Sunxiuqinia elliptica</name>
    <dbReference type="NCBI Taxonomy" id="655355"/>
    <lineage>
        <taxon>Bacteria</taxon>
        <taxon>Pseudomonadati</taxon>
        <taxon>Bacteroidota</taxon>
        <taxon>Bacteroidia</taxon>
        <taxon>Marinilabiliales</taxon>
        <taxon>Prolixibacteraceae</taxon>
        <taxon>Sunxiuqinia</taxon>
    </lineage>
</organism>
<accession>A0A1I2HH73</accession>
<feature type="chain" id="PRO_5011778737" description="Outer membrane protein beta-barrel domain-containing protein" evidence="1">
    <location>
        <begin position="22"/>
        <end position="180"/>
    </location>
</feature>
<gene>
    <name evidence="2" type="ORF">SAMN05216283_10444</name>
</gene>
<keyword evidence="1" id="KW-0732">Signal</keyword>
<evidence type="ECO:0000256" key="1">
    <source>
        <dbReference type="SAM" id="SignalP"/>
    </source>
</evidence>
<dbReference type="EMBL" id="FONW01000004">
    <property type="protein sequence ID" value="SFF28106.1"/>
    <property type="molecule type" value="Genomic_DNA"/>
</dbReference>
<dbReference type="RefSeq" id="WP_093919733.1">
    <property type="nucleotide sequence ID" value="NZ_FONW01000004.1"/>
</dbReference>
<dbReference type="Proteomes" id="UP000198964">
    <property type="component" value="Unassembled WGS sequence"/>
</dbReference>
<keyword evidence="3" id="KW-1185">Reference proteome</keyword>
<dbReference type="Gene3D" id="2.40.160.60">
    <property type="entry name" value="Outer membrane protein transport protein (OMPP1/FadL/TodX)"/>
    <property type="match status" value="1"/>
</dbReference>
<evidence type="ECO:0000313" key="2">
    <source>
        <dbReference type="EMBL" id="SFF28106.1"/>
    </source>
</evidence>
<name>A0A1I2HH73_9BACT</name>